<accession>A0ABT6V857</accession>
<sequence length="152" mass="17213">MSKTMQINPPQGFKFQSVDQSSGAINLVEIPKDIKERITNLNDVIRENGKTEEEFRESCKGLEPDEVAYKMIKEIVKAFNEGWVPDWTNSNEGKYYPWFKMGSPSGGSVSYGDCDRWYTGSCVGSRLCFKSADLAKHAGQLFESIYKDFLTV</sequence>
<evidence type="ECO:0000313" key="1">
    <source>
        <dbReference type="EMBL" id="MDI5894377.1"/>
    </source>
</evidence>
<proteinExistence type="predicted"/>
<evidence type="ECO:0000313" key="2">
    <source>
        <dbReference type="Proteomes" id="UP001243403"/>
    </source>
</evidence>
<dbReference type="Proteomes" id="UP001243403">
    <property type="component" value="Unassembled WGS sequence"/>
</dbReference>
<name>A0ABT6V857_9FLAO</name>
<dbReference type="RefSeq" id="WP_282715848.1">
    <property type="nucleotide sequence ID" value="NZ_JASCRZ010000002.1"/>
</dbReference>
<reference evidence="1 2" key="1">
    <citation type="submission" date="2023-04" db="EMBL/GenBank/DDBJ databases">
        <title>Two novel species of Flavobacterium.</title>
        <authorList>
            <person name="Liu Q."/>
            <person name="Xin Y.-H."/>
        </authorList>
    </citation>
    <scope>NUCLEOTIDE SEQUENCE [LARGE SCALE GENOMIC DNA]</scope>
    <source>
        <strain evidence="1 2">LB1P51</strain>
    </source>
</reference>
<protein>
    <submittedName>
        <fullName evidence="1">Uncharacterized protein</fullName>
    </submittedName>
</protein>
<gene>
    <name evidence="1" type="ORF">QLS65_05705</name>
</gene>
<comment type="caution">
    <text evidence="1">The sequence shown here is derived from an EMBL/GenBank/DDBJ whole genome shotgun (WGS) entry which is preliminary data.</text>
</comment>
<dbReference type="EMBL" id="JASCRZ010000002">
    <property type="protein sequence ID" value="MDI5894377.1"/>
    <property type="molecule type" value="Genomic_DNA"/>
</dbReference>
<keyword evidence="2" id="KW-1185">Reference proteome</keyword>
<organism evidence="1 2">
    <name type="scientific">Flavobacterium algoritolerans</name>
    <dbReference type="NCBI Taxonomy" id="3041254"/>
    <lineage>
        <taxon>Bacteria</taxon>
        <taxon>Pseudomonadati</taxon>
        <taxon>Bacteroidota</taxon>
        <taxon>Flavobacteriia</taxon>
        <taxon>Flavobacteriales</taxon>
        <taxon>Flavobacteriaceae</taxon>
        <taxon>Flavobacterium</taxon>
    </lineage>
</organism>